<keyword evidence="2" id="KW-1185">Reference proteome</keyword>
<dbReference type="EMBL" id="LFJC01000003">
    <property type="protein sequence ID" value="PIS99576.1"/>
    <property type="molecule type" value="Genomic_DNA"/>
</dbReference>
<dbReference type="Proteomes" id="UP000228930">
    <property type="component" value="Unassembled WGS sequence"/>
</dbReference>
<dbReference type="AlphaFoldDB" id="A0A2M6U4Q1"/>
<sequence>MLLFLAAQRTGKATPDAGSARAVPAAIFLAFDLRSDSDLGCVLQTASVSIRRSSALVLGACRVVDFCQLVMKSIWVSSREMPLLAFAIRRSQVQKTRGR</sequence>
<reference evidence="1 2" key="1">
    <citation type="submission" date="2015-06" db="EMBL/GenBank/DDBJ databases">
        <title>Comparative genome analysis of nirS-carrying Bradyrhizobium sp. strains.</title>
        <authorList>
            <person name="Ishii S."/>
            <person name="Jang J."/>
            <person name="Nishizawa T."/>
            <person name="Senoo K."/>
        </authorList>
    </citation>
    <scope>NUCLEOTIDE SEQUENCE [LARGE SCALE GENOMIC DNA]</scope>
    <source>
        <strain evidence="1 2">TSA1</strain>
    </source>
</reference>
<organism evidence="1 2">
    <name type="scientific">Bradyrhizobium nitroreducens</name>
    <dbReference type="NCBI Taxonomy" id="709803"/>
    <lineage>
        <taxon>Bacteria</taxon>
        <taxon>Pseudomonadati</taxon>
        <taxon>Pseudomonadota</taxon>
        <taxon>Alphaproteobacteria</taxon>
        <taxon>Hyphomicrobiales</taxon>
        <taxon>Nitrobacteraceae</taxon>
        <taxon>Bradyrhizobium</taxon>
    </lineage>
</organism>
<protein>
    <submittedName>
        <fullName evidence="1">Uncharacterized protein</fullName>
    </submittedName>
</protein>
<name>A0A2M6U4Q1_9BRAD</name>
<evidence type="ECO:0000313" key="2">
    <source>
        <dbReference type="Proteomes" id="UP000228930"/>
    </source>
</evidence>
<evidence type="ECO:0000313" key="1">
    <source>
        <dbReference type="EMBL" id="PIS99576.1"/>
    </source>
</evidence>
<accession>A0A2M6U4Q1</accession>
<gene>
    <name evidence="1" type="ORF">TSA1_01475</name>
</gene>
<comment type="caution">
    <text evidence="1">The sequence shown here is derived from an EMBL/GenBank/DDBJ whole genome shotgun (WGS) entry which is preliminary data.</text>
</comment>
<proteinExistence type="predicted"/>